<dbReference type="PRINTS" id="PR00929">
    <property type="entry name" value="ATHOOK"/>
</dbReference>
<dbReference type="GO" id="GO:0000785">
    <property type="term" value="C:chromatin"/>
    <property type="evidence" value="ECO:0007669"/>
    <property type="project" value="InterPro"/>
</dbReference>
<dbReference type="InterPro" id="IPR018574">
    <property type="entry name" value="Structure-sp_endonuc_su_Slx4"/>
</dbReference>
<feature type="region of interest" description="Disordered" evidence="12">
    <location>
        <begin position="109"/>
        <end position="287"/>
    </location>
</feature>
<keyword evidence="3 11" id="KW-0597">Phosphoprotein</keyword>
<feature type="compositionally biased region" description="Low complexity" evidence="12">
    <location>
        <begin position="17"/>
        <end position="31"/>
    </location>
</feature>
<evidence type="ECO:0000256" key="8">
    <source>
        <dbReference type="ARBA" id="ARBA00023204"/>
    </source>
</evidence>
<dbReference type="AlphaFoldDB" id="A0A9W8NMA5"/>
<dbReference type="GO" id="GO:0006281">
    <property type="term" value="P:DNA repair"/>
    <property type="evidence" value="ECO:0007669"/>
    <property type="project" value="UniProtKB-UniRule"/>
</dbReference>
<dbReference type="GO" id="GO:0017108">
    <property type="term" value="F:5'-flap endonuclease activity"/>
    <property type="evidence" value="ECO:0007669"/>
    <property type="project" value="InterPro"/>
</dbReference>
<evidence type="ECO:0000313" key="13">
    <source>
        <dbReference type="EMBL" id="KAJ3579245.1"/>
    </source>
</evidence>
<feature type="compositionally biased region" description="Polar residues" evidence="12">
    <location>
        <begin position="718"/>
        <end position="730"/>
    </location>
</feature>
<gene>
    <name evidence="11" type="primary">SLX4</name>
    <name evidence="13" type="ORF">NPX13_g1320</name>
</gene>
<proteinExistence type="inferred from homology"/>
<evidence type="ECO:0000256" key="9">
    <source>
        <dbReference type="ARBA" id="ARBA00023242"/>
    </source>
</evidence>
<feature type="compositionally biased region" description="Polar residues" evidence="12">
    <location>
        <begin position="220"/>
        <end position="229"/>
    </location>
</feature>
<evidence type="ECO:0000256" key="3">
    <source>
        <dbReference type="ARBA" id="ARBA00022553"/>
    </source>
</evidence>
<dbReference type="InterPro" id="IPR017956">
    <property type="entry name" value="AT_hook_DNA-bd_motif"/>
</dbReference>
<dbReference type="EMBL" id="JANPWZ010000116">
    <property type="protein sequence ID" value="KAJ3579245.1"/>
    <property type="molecule type" value="Genomic_DNA"/>
</dbReference>
<protein>
    <recommendedName>
        <fullName evidence="10 11">Structure-specific endonuclease subunit SLX4</fullName>
    </recommendedName>
</protein>
<keyword evidence="8 11" id="KW-0234">DNA repair</keyword>
<keyword evidence="4" id="KW-0677">Repeat</keyword>
<evidence type="ECO:0000256" key="7">
    <source>
        <dbReference type="ARBA" id="ARBA00023172"/>
    </source>
</evidence>
<comment type="PTM">
    <text evidence="11">Phosphorylated in response to DNA damage.</text>
</comment>
<feature type="compositionally biased region" description="Low complexity" evidence="12">
    <location>
        <begin position="756"/>
        <end position="768"/>
    </location>
</feature>
<organism evidence="13 14">
    <name type="scientific">Xylaria arbuscula</name>
    <dbReference type="NCBI Taxonomy" id="114810"/>
    <lineage>
        <taxon>Eukaryota</taxon>
        <taxon>Fungi</taxon>
        <taxon>Dikarya</taxon>
        <taxon>Ascomycota</taxon>
        <taxon>Pezizomycotina</taxon>
        <taxon>Sordariomycetes</taxon>
        <taxon>Xylariomycetidae</taxon>
        <taxon>Xylariales</taxon>
        <taxon>Xylariaceae</taxon>
        <taxon>Xylaria</taxon>
    </lineage>
</organism>
<sequence>MSSSDVFLSSPPRAKTSEPIISSSSPCLPSLDEIFSKKSTGKRPLLASNRPTPASSNVHTFASASLLLRDAPDPDTDTTETNDSQPTRIGNNKASTSYSAAFTSAASLLRDAPEIDIDTEEITYSPPRRDRKNTVGRRRKGPIASRSPNGRVLDRPAIAIGSLSPEDKPWQKFVNKSPARGGDQSLASGSRESSAPRSNSAETFKTASKHPRIGEKEPTPENNLKSSKSGLGKEDSLDAVISSGQRESAIPRRGDWTPPRPNNTIALDSDSDAQELFSSVGKQPASKDVFQTLYSQYGRQDDQVASEPCQQPQVDFLKKRKRIELISTGQNDSSVQCQQDNPSQDSQGSKERKKRTDAKTPAPKKKARTITELAIAPFAPAPVSDVEVAGPATKDSMLDYFDSDGAVKALVEHQTAVMSQRKPKAKETKQPAKTKRKKKAGTVANPILLSPSTALKQSSNQDFVFGTSSQLVQEESPTTLRDLQAAIRASNSLNSDPFDIDVSRRLWHAGARDEEGELMEMEVVDLQHSPAIVQKPNSTATPGSRSFVDINDILDTPIPASSSPNSKQTNSHFFQSQPIPEDSSVPPCEPSESKSTTSVEPRPNYELFTDAQLSKQITSYGFKVVKKRSAMIALLDQCWQSKHQGTSSASAQPFSTSAPASLPAQPASTGDVQSKAPSKPRGRGRKKKDDNVAPASTLTPPDAATSKRPRGRSKKTETASASEAGPSTSIPSPKRPRGRPRKPSIASVEIPDSENEMVSPVSSPEPEFSSPPPLDLTPAEEDDMSLALSPTDDKQAELFKHITKAVTSAPRSKDPANPSWHEKMLLYDPVILEELASWLNGGELTRVGYDEEVSPFDVKKWCESKSVICLWRQGINGRERKRY</sequence>
<evidence type="ECO:0000256" key="6">
    <source>
        <dbReference type="ARBA" id="ARBA00023125"/>
    </source>
</evidence>
<feature type="compositionally biased region" description="Basic residues" evidence="12">
    <location>
        <begin position="129"/>
        <end position="141"/>
    </location>
</feature>
<comment type="caution">
    <text evidence="13">The sequence shown here is derived from an EMBL/GenBank/DDBJ whole genome shotgun (WGS) entry which is preliminary data.</text>
</comment>
<feature type="compositionally biased region" description="Polar residues" evidence="12">
    <location>
        <begin position="327"/>
        <end position="347"/>
    </location>
</feature>
<comment type="similarity">
    <text evidence="2 11">Belongs to the SLX4 family.</text>
</comment>
<feature type="region of interest" description="Disordered" evidence="12">
    <location>
        <begin position="1"/>
        <end position="97"/>
    </location>
</feature>
<dbReference type="InterPro" id="IPR000116">
    <property type="entry name" value="HMGA"/>
</dbReference>
<reference evidence="13" key="1">
    <citation type="submission" date="2022-07" db="EMBL/GenBank/DDBJ databases">
        <title>Genome Sequence of Xylaria arbuscula.</title>
        <authorList>
            <person name="Buettner E."/>
        </authorList>
    </citation>
    <scope>NUCLEOTIDE SEQUENCE</scope>
    <source>
        <strain evidence="13">VT107</strain>
    </source>
</reference>
<keyword evidence="7 11" id="KW-0233">DNA recombination</keyword>
<evidence type="ECO:0000256" key="5">
    <source>
        <dbReference type="ARBA" id="ARBA00022763"/>
    </source>
</evidence>
<keyword evidence="5 11" id="KW-0227">DNA damage</keyword>
<feature type="region of interest" description="Disordered" evidence="12">
    <location>
        <begin position="645"/>
        <end position="786"/>
    </location>
</feature>
<accession>A0A9W8NMA5</accession>
<feature type="compositionally biased region" description="Polar residues" evidence="12">
    <location>
        <begin position="645"/>
        <end position="654"/>
    </location>
</feature>
<comment type="function">
    <text evidence="11">Regulatory subunit of the SLX1-SLX4 structure-specific endonuclease that resolves DNA secondary structures generated during DNA repair and recombination. Has endonuclease activity towards branched DNA substrates, introducing single-strand cuts in duplex DNA close to junctions with ss-DNA.</text>
</comment>
<evidence type="ECO:0000313" key="14">
    <source>
        <dbReference type="Proteomes" id="UP001148614"/>
    </source>
</evidence>
<evidence type="ECO:0000256" key="2">
    <source>
        <dbReference type="ARBA" id="ARBA00006661"/>
    </source>
</evidence>
<keyword evidence="14" id="KW-1185">Reference proteome</keyword>
<dbReference type="GO" id="GO:0033557">
    <property type="term" value="C:Slx1-Slx4 complex"/>
    <property type="evidence" value="ECO:0007669"/>
    <property type="project" value="UniProtKB-UniRule"/>
</dbReference>
<feature type="compositionally biased region" description="Polar residues" evidence="12">
    <location>
        <begin position="185"/>
        <end position="206"/>
    </location>
</feature>
<name>A0A9W8NMA5_9PEZI</name>
<keyword evidence="6" id="KW-0238">DNA-binding</keyword>
<dbReference type="GO" id="GO:0003677">
    <property type="term" value="F:DNA binding"/>
    <property type="evidence" value="ECO:0007669"/>
    <property type="project" value="UniProtKB-KW"/>
</dbReference>
<evidence type="ECO:0000256" key="12">
    <source>
        <dbReference type="SAM" id="MobiDB-lite"/>
    </source>
</evidence>
<evidence type="ECO:0000256" key="1">
    <source>
        <dbReference type="ARBA" id="ARBA00004123"/>
    </source>
</evidence>
<evidence type="ECO:0000256" key="10">
    <source>
        <dbReference type="ARBA" id="ARBA00029496"/>
    </source>
</evidence>
<evidence type="ECO:0000256" key="4">
    <source>
        <dbReference type="ARBA" id="ARBA00022737"/>
    </source>
</evidence>
<dbReference type="Pfam" id="PF09494">
    <property type="entry name" value="Slx4"/>
    <property type="match status" value="1"/>
</dbReference>
<feature type="compositionally biased region" description="Polar residues" evidence="12">
    <location>
        <begin position="559"/>
        <end position="578"/>
    </location>
</feature>
<feature type="compositionally biased region" description="Polar residues" evidence="12">
    <location>
        <begin position="84"/>
        <end position="93"/>
    </location>
</feature>
<feature type="compositionally biased region" description="Low complexity" evidence="12">
    <location>
        <begin position="655"/>
        <end position="668"/>
    </location>
</feature>
<evidence type="ECO:0000256" key="11">
    <source>
        <dbReference type="HAMAP-Rule" id="MF_03110"/>
    </source>
</evidence>
<feature type="region of interest" description="Disordered" evidence="12">
    <location>
        <begin position="554"/>
        <end position="603"/>
    </location>
</feature>
<dbReference type="HAMAP" id="MF_03110">
    <property type="entry name" value="Endonuc_su_Slx4"/>
    <property type="match status" value="1"/>
</dbReference>
<dbReference type="CDD" id="cd22999">
    <property type="entry name" value="SAP_SLX4"/>
    <property type="match status" value="1"/>
</dbReference>
<feature type="compositionally biased region" description="Basic residues" evidence="12">
    <location>
        <begin position="351"/>
        <end position="368"/>
    </location>
</feature>
<dbReference type="VEuPathDB" id="FungiDB:F4678DRAFT_413672"/>
<dbReference type="InterPro" id="IPR027784">
    <property type="entry name" value="Slx4_ascomycetes"/>
</dbReference>
<feature type="region of interest" description="Disordered" evidence="12">
    <location>
        <begin position="325"/>
        <end position="369"/>
    </location>
</feature>
<dbReference type="GO" id="GO:0006260">
    <property type="term" value="P:DNA replication"/>
    <property type="evidence" value="ECO:0007669"/>
    <property type="project" value="InterPro"/>
</dbReference>
<dbReference type="PRINTS" id="PR00930">
    <property type="entry name" value="HIGHMOBLTYIY"/>
</dbReference>
<comment type="subunit">
    <text evidence="11">Forms a heterodimer with SLX1.</text>
</comment>
<feature type="compositionally biased region" description="Polar residues" evidence="12">
    <location>
        <begin position="49"/>
        <end position="63"/>
    </location>
</feature>
<feature type="region of interest" description="Disordered" evidence="12">
    <location>
        <begin position="417"/>
        <end position="440"/>
    </location>
</feature>
<dbReference type="SMART" id="SM00384">
    <property type="entry name" value="AT_hook"/>
    <property type="match status" value="3"/>
</dbReference>
<dbReference type="GO" id="GO:0006355">
    <property type="term" value="P:regulation of DNA-templated transcription"/>
    <property type="evidence" value="ECO:0007669"/>
    <property type="project" value="InterPro"/>
</dbReference>
<keyword evidence="9 11" id="KW-0539">Nucleus</keyword>
<dbReference type="GO" id="GO:0006310">
    <property type="term" value="P:DNA recombination"/>
    <property type="evidence" value="ECO:0007669"/>
    <property type="project" value="UniProtKB-UniRule"/>
</dbReference>
<dbReference type="Proteomes" id="UP001148614">
    <property type="component" value="Unassembled WGS sequence"/>
</dbReference>
<comment type="subcellular location">
    <subcellularLocation>
        <location evidence="1 11">Nucleus</location>
    </subcellularLocation>
</comment>